<proteinExistence type="predicted"/>
<dbReference type="SUPFAM" id="SSF48452">
    <property type="entry name" value="TPR-like"/>
    <property type="match status" value="2"/>
</dbReference>
<dbReference type="InterPro" id="IPR011990">
    <property type="entry name" value="TPR-like_helical_dom_sf"/>
</dbReference>
<reference key="2">
    <citation type="submission" date="2011-04" db="EMBL/GenBank/DDBJ databases">
        <title>Complete sequence of chromosome of Haliscomenobacter hydrossis DSM 1100.</title>
        <authorList>
            <consortium name="US DOE Joint Genome Institute (JGI-PGF)"/>
            <person name="Lucas S."/>
            <person name="Han J."/>
            <person name="Lapidus A."/>
            <person name="Bruce D."/>
            <person name="Goodwin L."/>
            <person name="Pitluck S."/>
            <person name="Peters L."/>
            <person name="Kyrpides N."/>
            <person name="Mavromatis K."/>
            <person name="Ivanova N."/>
            <person name="Ovchinnikova G."/>
            <person name="Pagani I."/>
            <person name="Daligault H."/>
            <person name="Detter J.C."/>
            <person name="Han C."/>
            <person name="Land M."/>
            <person name="Hauser L."/>
            <person name="Markowitz V."/>
            <person name="Cheng J.-F."/>
            <person name="Hugenholtz P."/>
            <person name="Woyke T."/>
            <person name="Wu D."/>
            <person name="Verbarg S."/>
            <person name="Frueling A."/>
            <person name="Brambilla E."/>
            <person name="Klenk H.-P."/>
            <person name="Eisen J.A."/>
        </authorList>
    </citation>
    <scope>NUCLEOTIDE SEQUENCE</scope>
    <source>
        <strain>DSM 1100</strain>
    </source>
</reference>
<dbReference type="RefSeq" id="WP_013764553.1">
    <property type="nucleotide sequence ID" value="NC_015510.1"/>
</dbReference>
<dbReference type="KEGG" id="hhy:Halhy_2115"/>
<dbReference type="STRING" id="760192.Halhy_2115"/>
<dbReference type="HOGENOM" id="CLU_638995_0_0_10"/>
<gene>
    <name evidence="1" type="ordered locus">Halhy_2115</name>
</gene>
<dbReference type="EMBL" id="CP002691">
    <property type="protein sequence ID" value="AEE50000.1"/>
    <property type="molecule type" value="Genomic_DNA"/>
</dbReference>
<organism evidence="1 2">
    <name type="scientific">Haliscomenobacter hydrossis (strain ATCC 27775 / DSM 1100 / LMG 10767 / O)</name>
    <dbReference type="NCBI Taxonomy" id="760192"/>
    <lineage>
        <taxon>Bacteria</taxon>
        <taxon>Pseudomonadati</taxon>
        <taxon>Bacteroidota</taxon>
        <taxon>Saprospiria</taxon>
        <taxon>Saprospirales</taxon>
        <taxon>Haliscomenobacteraceae</taxon>
        <taxon>Haliscomenobacter</taxon>
    </lineage>
</organism>
<keyword evidence="2" id="KW-1185">Reference proteome</keyword>
<evidence type="ECO:0000313" key="1">
    <source>
        <dbReference type="EMBL" id="AEE50000.1"/>
    </source>
</evidence>
<dbReference type="Gene3D" id="1.25.40.10">
    <property type="entry name" value="Tetratricopeptide repeat domain"/>
    <property type="match status" value="2"/>
</dbReference>
<reference evidence="1 2" key="1">
    <citation type="journal article" date="2011" name="Stand. Genomic Sci.">
        <title>Complete genome sequence of Haliscomenobacter hydrossis type strain (O).</title>
        <authorList>
            <consortium name="US DOE Joint Genome Institute (JGI-PGF)"/>
            <person name="Daligault H."/>
            <person name="Lapidus A."/>
            <person name="Zeytun A."/>
            <person name="Nolan M."/>
            <person name="Lucas S."/>
            <person name="Del Rio T.G."/>
            <person name="Tice H."/>
            <person name="Cheng J.F."/>
            <person name="Tapia R."/>
            <person name="Han C."/>
            <person name="Goodwin L."/>
            <person name="Pitluck S."/>
            <person name="Liolios K."/>
            <person name="Pagani I."/>
            <person name="Ivanova N."/>
            <person name="Huntemann M."/>
            <person name="Mavromatis K."/>
            <person name="Mikhailova N."/>
            <person name="Pati A."/>
            <person name="Chen A."/>
            <person name="Palaniappan K."/>
            <person name="Land M."/>
            <person name="Hauser L."/>
            <person name="Brambilla E.M."/>
            <person name="Rohde M."/>
            <person name="Verbarg S."/>
            <person name="Goker M."/>
            <person name="Bristow J."/>
            <person name="Eisen J.A."/>
            <person name="Markowitz V."/>
            <person name="Hugenholtz P."/>
            <person name="Kyrpides N.C."/>
            <person name="Klenk H.P."/>
            <person name="Woyke T."/>
        </authorList>
    </citation>
    <scope>NUCLEOTIDE SEQUENCE [LARGE SCALE GENOMIC DNA]</scope>
    <source>
        <strain evidence="2">ATCC 27775 / DSM 1100 / LMG 10767 / O</strain>
    </source>
</reference>
<dbReference type="Proteomes" id="UP000008461">
    <property type="component" value="Chromosome"/>
</dbReference>
<name>F4KQL1_HALH1</name>
<dbReference type="AlphaFoldDB" id="F4KQL1"/>
<dbReference type="OrthoDB" id="621195at2"/>
<accession>F4KQL1</accession>
<protein>
    <submittedName>
        <fullName evidence="1">Uncharacterized protein</fullName>
    </submittedName>
</protein>
<dbReference type="eggNOG" id="COG0457">
    <property type="taxonomic scope" value="Bacteria"/>
</dbReference>
<sequence>MNLIVINYSIDIGLRELFNKRAALIFTLFFVSQVAVAQSSVVDSIWQSMPTSGTPSLVERFFLDIQKIQKQLKNSDITYAVTIGMNNAHNEQNAKYLSACYELAGDLYDANPSMQLNALFHYNRAIEYAKERKDIDQQVDVSLKMAWLYAKLHLPEKAYLLARKAENSCTDQKTAHQIPHISNYLRRIGDCYISSGKRPEGNACFQRALKTGLFSDTLEKIYNYNNWGVNLMHLNREEEAIRIFEKGIALAQRNKIEVWVGIMKGNQGWIYSNQGQLEHANTLVMHDLKASETYGDFDNASRAAQLLGKIAILQKNAPKAYYFLEYAKKLSPPIQYETSYVRLWSEYYALTQQWEQAYSYSKQAEVLLDSAIALKNNKERHRLDNLIDFLEEESEAQLQVEQAVFGQRQEQDRSMLVLIVFVLVLGTGN</sequence>
<evidence type="ECO:0000313" key="2">
    <source>
        <dbReference type="Proteomes" id="UP000008461"/>
    </source>
</evidence>